<evidence type="ECO:0000313" key="3">
    <source>
        <dbReference type="Proteomes" id="UP000503003"/>
    </source>
</evidence>
<dbReference type="PANTHER" id="PTHR30383:SF5">
    <property type="entry name" value="SGNH HYDROLASE-TYPE ESTERASE DOMAIN-CONTAINING PROTEIN"/>
    <property type="match status" value="1"/>
</dbReference>
<dbReference type="CDD" id="cd01828">
    <property type="entry name" value="sialate_O-acetylesterase_like2"/>
    <property type="match status" value="1"/>
</dbReference>
<dbReference type="RefSeq" id="WP_165310937.1">
    <property type="nucleotide sequence ID" value="NZ_CP049331.1"/>
</dbReference>
<evidence type="ECO:0000259" key="1">
    <source>
        <dbReference type="Pfam" id="PF13472"/>
    </source>
</evidence>
<feature type="domain" description="SGNH hydrolase-type esterase" evidence="1">
    <location>
        <begin position="112"/>
        <end position="261"/>
    </location>
</feature>
<dbReference type="EMBL" id="CP049331">
    <property type="protein sequence ID" value="QIH41384.1"/>
    <property type="molecule type" value="Genomic_DNA"/>
</dbReference>
<keyword evidence="3" id="KW-1185">Reference proteome</keyword>
<protein>
    <submittedName>
        <fullName evidence="2">Lysophospholipase</fullName>
    </submittedName>
</protein>
<dbReference type="PANTHER" id="PTHR30383">
    <property type="entry name" value="THIOESTERASE 1/PROTEASE 1/LYSOPHOSPHOLIPASE L1"/>
    <property type="match status" value="1"/>
</dbReference>
<dbReference type="Gene3D" id="3.40.50.1110">
    <property type="entry name" value="SGNH hydrolase"/>
    <property type="match status" value="1"/>
</dbReference>
<organism evidence="2 3">
    <name type="scientific">Vibrio ziniensis</name>
    <dbReference type="NCBI Taxonomy" id="2711221"/>
    <lineage>
        <taxon>Bacteria</taxon>
        <taxon>Pseudomonadati</taxon>
        <taxon>Pseudomonadota</taxon>
        <taxon>Gammaproteobacteria</taxon>
        <taxon>Vibrionales</taxon>
        <taxon>Vibrionaceae</taxon>
        <taxon>Vibrio</taxon>
    </lineage>
</organism>
<name>A0A6G7CH29_9VIBR</name>
<dbReference type="InterPro" id="IPR051532">
    <property type="entry name" value="Ester_Hydrolysis_Enzymes"/>
</dbReference>
<dbReference type="Proteomes" id="UP000503003">
    <property type="component" value="Chromosome 1"/>
</dbReference>
<dbReference type="InterPro" id="IPR013830">
    <property type="entry name" value="SGNH_hydro"/>
</dbReference>
<dbReference type="Pfam" id="PF13472">
    <property type="entry name" value="Lipase_GDSL_2"/>
    <property type="match status" value="1"/>
</dbReference>
<accession>A0A6G7CH29</accession>
<proteinExistence type="predicted"/>
<dbReference type="GO" id="GO:0004622">
    <property type="term" value="F:phosphatidylcholine lysophospholipase activity"/>
    <property type="evidence" value="ECO:0007669"/>
    <property type="project" value="TreeGrafter"/>
</dbReference>
<evidence type="ECO:0000313" key="2">
    <source>
        <dbReference type="EMBL" id="QIH41384.1"/>
    </source>
</evidence>
<dbReference type="SUPFAM" id="SSF52266">
    <property type="entry name" value="SGNH hydrolase"/>
    <property type="match status" value="1"/>
</dbReference>
<dbReference type="InterPro" id="IPR036514">
    <property type="entry name" value="SGNH_hydro_sf"/>
</dbReference>
<dbReference type="KEGG" id="vzi:G5S32_04980"/>
<gene>
    <name evidence="2" type="ORF">G5S32_04980</name>
</gene>
<dbReference type="AlphaFoldDB" id="A0A6G7CH29"/>
<sequence length="280" mass="32004">MTRDELLNELTDSECLDLVKLYQADTTQHFYTLVEQLYKLRDEHGFTTRISRFKTEVEKLTQSLDGFNVTPQHFKQIVQALDLSQRTQKVSRFMQTKDNHLAFAKPVDLVMYGDSITEWGPWHDGIHCVSLANRGLGGDTTDGMIFRIESTVACQPKLICMMAGINDLAQGYTVEEIIDNYGQMLNYWHERGIDVWVQSTLFVGQRLQDLNPLVAQLNQELIKLCDKTGAKFIDLNAVLCPEGFLPLNCSADDLHLNSHAYGQWITLLTPMLEEYFSLCE</sequence>
<reference evidence="2 3" key="1">
    <citation type="submission" date="2020-02" db="EMBL/GenBank/DDBJ databases">
        <title>A complete genome of a marine bacterium Vibrio sp. ZWAL4003 isolated from the mangrove sediment with the ability to degrade polysaccharides.</title>
        <authorList>
            <person name="Wu J."/>
            <person name="Qu W."/>
            <person name="Zeng R."/>
        </authorList>
    </citation>
    <scope>NUCLEOTIDE SEQUENCE [LARGE SCALE GENOMIC DNA]</scope>
    <source>
        <strain evidence="2 3">ZWAL4003</strain>
    </source>
</reference>